<feature type="disulfide bond" description="Interchain (with Cys-171)" evidence="7">
    <location>
        <position position="429"/>
    </location>
</feature>
<dbReference type="GO" id="GO:0042025">
    <property type="term" value="C:host cell nucleus"/>
    <property type="evidence" value="ECO:0007669"/>
    <property type="project" value="UniProtKB-SubCell"/>
</dbReference>
<keyword evidence="2 7" id="KW-0945">Host-virus interaction</keyword>
<evidence type="ECO:0000313" key="11">
    <source>
        <dbReference type="EMBL" id="QWC92950.1"/>
    </source>
</evidence>
<dbReference type="PRINTS" id="PR00865">
    <property type="entry name" value="HPVCAPSIDL1"/>
</dbReference>
<evidence type="ECO:0000256" key="7">
    <source>
        <dbReference type="HAMAP-Rule" id="MF_04002"/>
    </source>
</evidence>
<evidence type="ECO:0000256" key="8">
    <source>
        <dbReference type="RuleBase" id="RU361248"/>
    </source>
</evidence>
<dbReference type="InterPro" id="IPR036973">
    <property type="entry name" value="Capsid_L1_sf_Papillomavir"/>
</dbReference>
<sequence>MWMQPSGKLYLPPAKPIARVQNTDEYIQPTSFLCHASTERLLTVGHPYFEIKQDDKVVVPKVSGNQYRVFRLKLPDPNKFALAQPDLYNPDRERLVWRLRGLEIGRGGPLGVGTTAHPLLNKLGDTENPNKWQNSSKDNRQNISLDPKQTQMFIVGCAPCTGEHWDIAKPCNQINVGDCPPIQLVNTVIQDGDMCDIGFGAMNFKTLQEDKSGVPLDIITSACKWPDFLKMTNEIYGDRLFFFGRREQVYARHYFVRNGNVGEKLPELAGGTSEFYIKPSADQDQKADASYIYFGTPSGSLVSSDGQLFNRPFWLQRAQGNNNGICWNNDLFITLVDNTRNVNFTINQKNAHTDDYAAQNFTQYLRHVEQFEISCIFQICKVPLDADVLAHLNVMNPEILEDWNLGFIPPPNIPIHDEYRFIDSLATRCPDQNPPKEKEDPYKDYTFWTVDLTERFSQELDQFPLGRKYLYQAGVRTVARAVKRTSTTSGATSKRVVKRRKK</sequence>
<comment type="function">
    <text evidence="7 8">Forms an icosahedral capsid with a T=7 symmetry and a 50 nm diameter. The capsid is composed of 72 pentamers linked to each other by disulfide bonds and associated with L2 proteins. Binds to heparan sulfate proteoglycans on cell surface of basal layer keratinocytes to provide initial virion attachment. This binding mediates a conformational change in the virus capsid that facilitates efficient infection. The virion enters the host cell via endocytosis. During virus trafficking, L1 protein dissociates from the viral DNA and the genomic DNA is released to the host nucleus. The virion assembly takes place within the cell nucleus. Encapsulates the genomic DNA together with protein L2.</text>
</comment>
<feature type="compositionally biased region" description="Polar residues" evidence="9">
    <location>
        <begin position="127"/>
        <end position="143"/>
    </location>
</feature>
<keyword evidence="7" id="KW-1164">Virus endocytosis by host</keyword>
<dbReference type="HAMAP" id="MF_04002">
    <property type="entry name" value="PPV_L1"/>
    <property type="match status" value="1"/>
</dbReference>
<evidence type="ECO:0000256" key="6">
    <source>
        <dbReference type="ARBA" id="ARBA00023296"/>
    </source>
</evidence>
<evidence type="ECO:0000256" key="4">
    <source>
        <dbReference type="ARBA" id="ARBA00022844"/>
    </source>
</evidence>
<evidence type="ECO:0000256" key="3">
    <source>
        <dbReference type="ARBA" id="ARBA00022804"/>
    </source>
</evidence>
<evidence type="ECO:0000256" key="2">
    <source>
        <dbReference type="ARBA" id="ARBA00022581"/>
    </source>
</evidence>
<evidence type="ECO:0000313" key="10">
    <source>
        <dbReference type="EMBL" id="QWC92944.1"/>
    </source>
</evidence>
<dbReference type="GO" id="GO:0005198">
    <property type="term" value="F:structural molecule activity"/>
    <property type="evidence" value="ECO:0007669"/>
    <property type="project" value="UniProtKB-UniRule"/>
</dbReference>
<protein>
    <recommendedName>
        <fullName evidence="7 8">Major capsid protein L1</fullName>
    </recommendedName>
</protein>
<keyword evidence="1 7" id="KW-0167">Capsid protein</keyword>
<feature type="region of interest" description="Disordered" evidence="9">
    <location>
        <begin position="124"/>
        <end position="143"/>
    </location>
</feature>
<accession>A0A8E8HSB8</accession>
<dbReference type="EMBL" id="MW602286">
    <property type="protein sequence ID" value="QWC92944.1"/>
    <property type="molecule type" value="Genomic_DNA"/>
</dbReference>
<dbReference type="Pfam" id="PF00500">
    <property type="entry name" value="Late_protein_L1"/>
    <property type="match status" value="1"/>
</dbReference>
<keyword evidence="6 7" id="KW-1160">Virus entry into host cell</keyword>
<dbReference type="EMBL" id="MW602287">
    <property type="protein sequence ID" value="QWC92950.1"/>
    <property type="molecule type" value="Genomic_DNA"/>
</dbReference>
<keyword evidence="7" id="KW-1015">Disulfide bond</keyword>
<organism evidence="10">
    <name type="scientific">Phodopus sungorus papillomavirus 1</name>
    <dbReference type="NCBI Taxonomy" id="1487796"/>
    <lineage>
        <taxon>Viruses</taxon>
        <taxon>Monodnaviria</taxon>
        <taxon>Shotokuvirae</taxon>
        <taxon>Cossaviricota</taxon>
        <taxon>Papovaviricetes</taxon>
        <taxon>Zurhausenvirales</taxon>
        <taxon>Papillomaviridae</taxon>
        <taxon>Firstpapillomavirinae</taxon>
        <taxon>Pipapillomavirus</taxon>
        <taxon>Pipapillomavirus 1</taxon>
    </lineage>
</organism>
<comment type="subunit">
    <text evidence="7">Self-assembles into homopentamers. The capsid has an icosahedral symmetry and consists of 72 capsomers, with each capsomer being a pentamer of L1. Interacts with the minor capsid protein L2; this interaction is necessary for viral genome encapsidation. Interacts with protein E2; this interaction enhances E2-dependent replication and transcription activation.</text>
</comment>
<dbReference type="GO" id="GO:0075509">
    <property type="term" value="P:endocytosis involved in viral entry into host cell"/>
    <property type="evidence" value="ECO:0007669"/>
    <property type="project" value="UniProtKB-KW"/>
</dbReference>
<keyword evidence="7" id="KW-1048">Host nucleus</keyword>
<gene>
    <name evidence="7 8" type="primary">L1</name>
</gene>
<dbReference type="InterPro" id="IPR011222">
    <property type="entry name" value="dsDNA_vir_gr_I_capsid"/>
</dbReference>
<evidence type="ECO:0000256" key="9">
    <source>
        <dbReference type="SAM" id="MobiDB-lite"/>
    </source>
</evidence>
<keyword evidence="3 7" id="KW-1161">Viral attachment to host cell</keyword>
<keyword evidence="8" id="KW-1145">T=7 icosahedral capsid protein</keyword>
<comment type="subcellular location">
    <subcellularLocation>
        <location evidence="7">Virion</location>
    </subcellularLocation>
    <subcellularLocation>
        <location evidence="7">Host nucleus</location>
    </subcellularLocation>
</comment>
<name>A0A8E8HSB8_9PAPI</name>
<comment type="similarity">
    <text evidence="7 8">Belongs to the papillomaviridae L1 protein family.</text>
</comment>
<evidence type="ECO:0000256" key="1">
    <source>
        <dbReference type="ARBA" id="ARBA00022561"/>
    </source>
</evidence>
<dbReference type="Gene3D" id="2.60.175.20">
    <property type="entry name" value="Major capsid L1 (late) superfamily, Papillomavirus"/>
    <property type="match status" value="2"/>
</dbReference>
<keyword evidence="5 7" id="KW-0426">Late protein</keyword>
<dbReference type="SUPFAM" id="SSF88648">
    <property type="entry name" value="Group I dsDNA viruses"/>
    <property type="match status" value="1"/>
</dbReference>
<keyword evidence="4 7" id="KW-0946">Virion</keyword>
<feature type="disulfide bond" description="Interchain (with Cys-429)" evidence="7">
    <location>
        <position position="171"/>
    </location>
</feature>
<keyword evidence="7" id="KW-1162">Viral penetration into host cytoplasm</keyword>
<dbReference type="GO" id="GO:0039620">
    <property type="term" value="C:T=7 icosahedral viral capsid"/>
    <property type="evidence" value="ECO:0007669"/>
    <property type="project" value="UniProtKB-UniRule"/>
</dbReference>
<proteinExistence type="inferred from homology"/>
<dbReference type="InterPro" id="IPR002210">
    <property type="entry name" value="Capsid_L1_Papillomavir"/>
</dbReference>
<evidence type="ECO:0000256" key="5">
    <source>
        <dbReference type="ARBA" id="ARBA00022921"/>
    </source>
</evidence>
<reference evidence="10" key="1">
    <citation type="journal article" date="2021" name="Viruses">
        <title>First Report of Phodopus sungorus Papillomavirus Type 1 Infection in Roborovski Hamsters (Phodopus roborovskii).</title>
        <authorList>
            <person name="Gimpelj Domjanic G."/>
            <person name="Hosnjak L."/>
            <person name="Lunar M.M."/>
            <person name="Skubic L."/>
            <person name="Zorec T.M."/>
            <person name="Racnik J."/>
            <person name="Cigler B."/>
            <person name="Poljak M."/>
        </authorList>
    </citation>
    <scope>NUCLEOTIDE SEQUENCE</scope>
    <source>
        <strain evidence="11">APV475</strain>
        <strain evidence="10">APV480</strain>
    </source>
</reference>
<dbReference type="GO" id="GO:0019062">
    <property type="term" value="P:virion attachment to host cell"/>
    <property type="evidence" value="ECO:0007669"/>
    <property type="project" value="UniProtKB-UniRule"/>
</dbReference>